<dbReference type="PANTHER" id="PTHR12558">
    <property type="entry name" value="CELL DIVISION CYCLE 16,23,27"/>
    <property type="match status" value="1"/>
</dbReference>
<dbReference type="InterPro" id="IPR011990">
    <property type="entry name" value="TPR-like_helical_dom_sf"/>
</dbReference>
<organism evidence="1 2">
    <name type="scientific">Eiseniibacteriota bacterium</name>
    <dbReference type="NCBI Taxonomy" id="2212470"/>
    <lineage>
        <taxon>Bacteria</taxon>
        <taxon>Candidatus Eiseniibacteriota</taxon>
    </lineage>
</organism>
<dbReference type="InterPro" id="IPR019734">
    <property type="entry name" value="TPR_rpt"/>
</dbReference>
<protein>
    <submittedName>
        <fullName evidence="1">Tetratricopeptide repeat protein</fullName>
    </submittedName>
</protein>
<gene>
    <name evidence="1" type="ORF">E6K81_08795</name>
</gene>
<evidence type="ECO:0000313" key="2">
    <source>
        <dbReference type="Proteomes" id="UP000319771"/>
    </source>
</evidence>
<accession>A0A538U7T7</accession>
<name>A0A538U7T7_UNCEI</name>
<evidence type="ECO:0000313" key="1">
    <source>
        <dbReference type="EMBL" id="TMQ71962.1"/>
    </source>
</evidence>
<dbReference type="EMBL" id="VBPB01000129">
    <property type="protein sequence ID" value="TMQ71962.1"/>
    <property type="molecule type" value="Genomic_DNA"/>
</dbReference>
<dbReference type="Pfam" id="PF13432">
    <property type="entry name" value="TPR_16"/>
    <property type="match status" value="2"/>
</dbReference>
<sequence>MLLVACTLAIVAATSTLPPDAPPQARRLQYPSEEALRRYAQGRLLEEQGQRDQALGEYSRALLLDDRAASLARRMSEAAANGGDAARSLEFAERALKLDPHDARALWLKGAALMSLDHAHEALDALAAAAREDSEQVDYQRAMSRAADFLGQTELAVRGYRRTVWLDPYDTDSWFQLATSEARLGHFGAADTALAEVADMAPARPGLALLRGWVRENLGHPDQALALYLDHLKSHPDDQATRRRAMSLLAREKRFEEAYAAAKRMTQASPDDRELNGIEADLAFSAGHADAGVEALRRMRHRWPDDGDVLAMNVGILSRHERARDAVTEAEA</sequence>
<dbReference type="Gene3D" id="1.25.40.10">
    <property type="entry name" value="Tetratricopeptide repeat domain"/>
    <property type="match status" value="2"/>
</dbReference>
<reference evidence="1 2" key="1">
    <citation type="journal article" date="2019" name="Nat. Microbiol.">
        <title>Mediterranean grassland soil C-N compound turnover is dependent on rainfall and depth, and is mediated by genomically divergent microorganisms.</title>
        <authorList>
            <person name="Diamond S."/>
            <person name="Andeer P.F."/>
            <person name="Li Z."/>
            <person name="Crits-Christoph A."/>
            <person name="Burstein D."/>
            <person name="Anantharaman K."/>
            <person name="Lane K.R."/>
            <person name="Thomas B.C."/>
            <person name="Pan C."/>
            <person name="Northen T.R."/>
            <person name="Banfield J.F."/>
        </authorList>
    </citation>
    <scope>NUCLEOTIDE SEQUENCE [LARGE SCALE GENOMIC DNA]</scope>
    <source>
        <strain evidence="1">WS_11</strain>
    </source>
</reference>
<dbReference type="Proteomes" id="UP000319771">
    <property type="component" value="Unassembled WGS sequence"/>
</dbReference>
<dbReference type="AlphaFoldDB" id="A0A538U7T7"/>
<proteinExistence type="predicted"/>
<dbReference type="PANTHER" id="PTHR12558:SF13">
    <property type="entry name" value="CELL DIVISION CYCLE PROTEIN 27 HOMOLOG"/>
    <property type="match status" value="1"/>
</dbReference>
<dbReference type="SUPFAM" id="SSF48452">
    <property type="entry name" value="TPR-like"/>
    <property type="match status" value="2"/>
</dbReference>
<comment type="caution">
    <text evidence="1">The sequence shown here is derived from an EMBL/GenBank/DDBJ whole genome shotgun (WGS) entry which is preliminary data.</text>
</comment>
<dbReference type="SMART" id="SM00028">
    <property type="entry name" value="TPR"/>
    <property type="match status" value="5"/>
</dbReference>